<evidence type="ECO:0000256" key="4">
    <source>
        <dbReference type="ARBA" id="ARBA00022692"/>
    </source>
</evidence>
<evidence type="ECO:0000256" key="2">
    <source>
        <dbReference type="ARBA" id="ARBA00022448"/>
    </source>
</evidence>
<dbReference type="GO" id="GO:0015344">
    <property type="term" value="F:siderophore uptake transmembrane transporter activity"/>
    <property type="evidence" value="ECO:0007669"/>
    <property type="project" value="TreeGrafter"/>
</dbReference>
<dbReference type="InterPro" id="IPR013784">
    <property type="entry name" value="Carb-bd-like_fold"/>
</dbReference>
<keyword evidence="10" id="KW-1185">Reference proteome</keyword>
<organism evidence="9 10">
    <name type="scientific">Acidipila rosea</name>
    <dbReference type="NCBI Taxonomy" id="768535"/>
    <lineage>
        <taxon>Bacteria</taxon>
        <taxon>Pseudomonadati</taxon>
        <taxon>Acidobacteriota</taxon>
        <taxon>Terriglobia</taxon>
        <taxon>Terriglobales</taxon>
        <taxon>Acidobacteriaceae</taxon>
        <taxon>Acidipila</taxon>
    </lineage>
</organism>
<proteinExistence type="predicted"/>
<dbReference type="GO" id="GO:0030246">
    <property type="term" value="F:carbohydrate binding"/>
    <property type="evidence" value="ECO:0007669"/>
    <property type="project" value="InterPro"/>
</dbReference>
<dbReference type="InterPro" id="IPR036942">
    <property type="entry name" value="Beta-barrel_TonB_sf"/>
</dbReference>
<evidence type="ECO:0000256" key="3">
    <source>
        <dbReference type="ARBA" id="ARBA00022452"/>
    </source>
</evidence>
<keyword evidence="9" id="KW-0378">Hydrolase</keyword>
<feature type="domain" description="TonB-dependent transporter Oar-like beta-barrel" evidence="8">
    <location>
        <begin position="281"/>
        <end position="1208"/>
    </location>
</feature>
<dbReference type="Proteomes" id="UP000295210">
    <property type="component" value="Unassembled WGS sequence"/>
</dbReference>
<dbReference type="GO" id="GO:0009279">
    <property type="term" value="C:cell outer membrane"/>
    <property type="evidence" value="ECO:0007669"/>
    <property type="project" value="UniProtKB-SubCell"/>
</dbReference>
<keyword evidence="3" id="KW-1134">Transmembrane beta strand</keyword>
<dbReference type="GO" id="GO:0044718">
    <property type="term" value="P:siderophore transmembrane transport"/>
    <property type="evidence" value="ECO:0007669"/>
    <property type="project" value="TreeGrafter"/>
</dbReference>
<dbReference type="AlphaFoldDB" id="A0A4V2PV92"/>
<dbReference type="InterPro" id="IPR039426">
    <property type="entry name" value="TonB-dep_rcpt-like"/>
</dbReference>
<dbReference type="InterPro" id="IPR010917">
    <property type="entry name" value="TonB_rcpt_CS"/>
</dbReference>
<keyword evidence="4" id="KW-0812">Transmembrane</keyword>
<dbReference type="GO" id="GO:0004180">
    <property type="term" value="F:carboxypeptidase activity"/>
    <property type="evidence" value="ECO:0007669"/>
    <property type="project" value="UniProtKB-KW"/>
</dbReference>
<feature type="chain" id="PRO_5020448951" evidence="7">
    <location>
        <begin position="26"/>
        <end position="1263"/>
    </location>
</feature>
<dbReference type="PANTHER" id="PTHR30069:SF46">
    <property type="entry name" value="OAR PROTEIN"/>
    <property type="match status" value="1"/>
</dbReference>
<dbReference type="OrthoDB" id="97893at2"/>
<evidence type="ECO:0000313" key="9">
    <source>
        <dbReference type="EMBL" id="TCK73511.1"/>
    </source>
</evidence>
<dbReference type="Pfam" id="PF13620">
    <property type="entry name" value="CarboxypepD_reg"/>
    <property type="match status" value="1"/>
</dbReference>
<comment type="subcellular location">
    <subcellularLocation>
        <location evidence="1">Cell outer membrane</location>
        <topology evidence="1">Multi-pass membrane protein</topology>
    </subcellularLocation>
</comment>
<evidence type="ECO:0000256" key="6">
    <source>
        <dbReference type="ARBA" id="ARBA00023237"/>
    </source>
</evidence>
<sequence>MRRKALLFFCFIFAGAFLFHHPVFAQQTLGTINGTVSDNEGAVISGATVTIVNNGTSLTRSVKTDNNGSYAFQNLPIGTYLVTVERSGFDKANYPTIRVQEGRTATLNVQLKPGHVSESVTVQGSPLLNAVDTTNGYVLDNAQVQQVPLATGSFTQLAILAPGANAQFINGTGTNEGLGNQSLWVNGQRATDNTFTVNGIDVSNLFNGNSNSQQPSGRVVPNTGENFVNGGTIQTNTSIYDAIGNAMPTPNPETVQELNVNTSMYDAQQGQTSGAQIEMSTMTGSNRYHGQAFLNRGTDWINSAPFFYKQQSAQYGGPIPENEVVPQLHRFNAGATLGGPIVKDKLFLFLSYNAIRVTDQFNGTSQLFLPPALTDDRSVAGLTAAVKSSQKSSAAPFTGNFDPAALALLQVKLASGQYLIPSVGPNAAALLQANSPDAVLIGKPNFTADEAVSNLDYNASKADVLSLKYYYQHDPAQNPYTDSQVSGFNQHLDAGSQVAAISNSYTPSSHFSWQQVFGFAREKAYSTNDQPFGPQAVGINLFGFNTFPGITLRSTNPYQGSGLKIGPTSDFFRDGFFQNRWAPSTNAISTFGKHTLSYGATYSYTQLNIINRRQNTGNITFDSFANLAEGIVNTSRSTFLQGASNRYYRSNYIGAFTQDKYQATPNLSLTAGIRYDYDGPLTEKYGNFFNFDPSLYNYDATNDKIVNDGFIVAGNNKLYHTPGVSASTLTERQWGIAPRIGAAWSPGWNNGKVVFRSGFGFYYNRGEYFTYLSPGAGSGVSGPFGVTQEPPFVVPFPSPKGSTLSNPFGTVLPPPPTGNPQDFYNYLPNKAGLLNGAATYPFGSYDIHNKLPYTMNYTLDMQWQPRNDLSIDIGYVGNRGRHGVIPIPFNQPGVATPNHPINGETYSYGYQTTDLAGNPLTTEPDSTYDGGNTDFRVPYIGYSINSVTYKAAGVSAYDALQVHVDKRMEHGLQFGFSYTYSHSLDEQSGLGLFYNGSNPLDLRSGYGSSDFDLTHNITFSYLYQVPNLTKNKWLGKAVNGWGLEGIAVLQSGQPYSVEDYSGAIAGQYYSTNDGITNPIVPLAPGYSPHRALTGHVGAFRDGSGNAIPALNPSAFVIPFLNPGEKGVPACGVSTAGNPVCDVYETTFAGNGQRNIFREDFQKRADISLVKNMAITERISLKYTFDVFNVTNTPSFDIPSNSTSANNNFNNVPAYDPTLSATANRQSIYSMNNDNTLNNTLGLGVVQDTIGSPRLISMSLHVLF</sequence>
<dbReference type="PANTHER" id="PTHR30069">
    <property type="entry name" value="TONB-DEPENDENT OUTER MEMBRANE RECEPTOR"/>
    <property type="match status" value="1"/>
</dbReference>
<dbReference type="SUPFAM" id="SSF49452">
    <property type="entry name" value="Starch-binding domain-like"/>
    <property type="match status" value="1"/>
</dbReference>
<protein>
    <submittedName>
        <fullName evidence="9">Carboxypeptidase family protein</fullName>
    </submittedName>
</protein>
<keyword evidence="6" id="KW-0998">Cell outer membrane</keyword>
<keyword evidence="2" id="KW-0813">Transport</keyword>
<comment type="caution">
    <text evidence="9">The sequence shown here is derived from an EMBL/GenBank/DDBJ whole genome shotgun (WGS) entry which is preliminary data.</text>
</comment>
<dbReference type="RefSeq" id="WP_131993121.1">
    <property type="nucleotide sequence ID" value="NZ_SMGK01000002.1"/>
</dbReference>
<dbReference type="PROSITE" id="PS01156">
    <property type="entry name" value="TONB_DEPENDENT_REC_2"/>
    <property type="match status" value="1"/>
</dbReference>
<evidence type="ECO:0000313" key="10">
    <source>
        <dbReference type="Proteomes" id="UP000295210"/>
    </source>
</evidence>
<accession>A0A4V2PV92</accession>
<dbReference type="Gene3D" id="2.60.40.1120">
    <property type="entry name" value="Carboxypeptidase-like, regulatory domain"/>
    <property type="match status" value="1"/>
</dbReference>
<evidence type="ECO:0000259" key="8">
    <source>
        <dbReference type="Pfam" id="PF25183"/>
    </source>
</evidence>
<dbReference type="InterPro" id="IPR057601">
    <property type="entry name" value="Oar-like_b-barrel"/>
</dbReference>
<feature type="signal peptide" evidence="7">
    <location>
        <begin position="1"/>
        <end position="25"/>
    </location>
</feature>
<keyword evidence="9" id="KW-0121">Carboxypeptidase</keyword>
<evidence type="ECO:0000256" key="5">
    <source>
        <dbReference type="ARBA" id="ARBA00023136"/>
    </source>
</evidence>
<name>A0A4V2PV92_9BACT</name>
<dbReference type="EMBL" id="SMGK01000002">
    <property type="protein sequence ID" value="TCK73511.1"/>
    <property type="molecule type" value="Genomic_DNA"/>
</dbReference>
<keyword evidence="7" id="KW-0732">Signal</keyword>
<evidence type="ECO:0000256" key="7">
    <source>
        <dbReference type="SAM" id="SignalP"/>
    </source>
</evidence>
<dbReference type="SUPFAM" id="SSF56935">
    <property type="entry name" value="Porins"/>
    <property type="match status" value="1"/>
</dbReference>
<dbReference type="Gene3D" id="2.40.170.20">
    <property type="entry name" value="TonB-dependent receptor, beta-barrel domain"/>
    <property type="match status" value="1"/>
</dbReference>
<evidence type="ECO:0000256" key="1">
    <source>
        <dbReference type="ARBA" id="ARBA00004571"/>
    </source>
</evidence>
<keyword evidence="9" id="KW-0645">Protease</keyword>
<keyword evidence="5" id="KW-0472">Membrane</keyword>
<gene>
    <name evidence="9" type="ORF">C7378_1124</name>
</gene>
<reference evidence="9 10" key="1">
    <citation type="submission" date="2019-03" db="EMBL/GenBank/DDBJ databases">
        <title>Genomic Encyclopedia of Type Strains, Phase IV (KMG-IV): sequencing the most valuable type-strain genomes for metagenomic binning, comparative biology and taxonomic classification.</title>
        <authorList>
            <person name="Goeker M."/>
        </authorList>
    </citation>
    <scope>NUCLEOTIDE SEQUENCE [LARGE SCALE GENOMIC DNA]</scope>
    <source>
        <strain evidence="9 10">DSM 103428</strain>
    </source>
</reference>
<dbReference type="Pfam" id="PF25183">
    <property type="entry name" value="OMP_b-brl_4"/>
    <property type="match status" value="1"/>
</dbReference>